<dbReference type="EMBL" id="AFBI03000042">
    <property type="protein sequence ID" value="EJW03220.1"/>
    <property type="molecule type" value="Genomic_DNA"/>
</dbReference>
<dbReference type="InParanoid" id="J9DKV1"/>
<organism evidence="2 3">
    <name type="scientific">Edhazardia aedis (strain USNM 41457)</name>
    <name type="common">Microsporidian parasite</name>
    <dbReference type="NCBI Taxonomy" id="1003232"/>
    <lineage>
        <taxon>Eukaryota</taxon>
        <taxon>Fungi</taxon>
        <taxon>Fungi incertae sedis</taxon>
        <taxon>Microsporidia</taxon>
        <taxon>Edhazardia</taxon>
    </lineage>
</organism>
<keyword evidence="1" id="KW-0472">Membrane</keyword>
<keyword evidence="1" id="KW-0812">Transmembrane</keyword>
<comment type="caution">
    <text evidence="2">The sequence shown here is derived from an EMBL/GenBank/DDBJ whole genome shotgun (WGS) entry which is preliminary data.</text>
</comment>
<proteinExistence type="predicted"/>
<accession>J9DKV1</accession>
<dbReference type="Proteomes" id="UP000003163">
    <property type="component" value="Unassembled WGS sequence"/>
</dbReference>
<sequence length="103" mass="12594">MVNFNLKKFVKNHFLHVFIITYKEIKVHEKTILEKIYRAYKLKNGHSRSAFTKTLKYYFDIISLYLFLNIINTVFLTITLIIMHLKWNFAMKTKQNYFIKTKH</sequence>
<reference evidence="3" key="2">
    <citation type="submission" date="2015-07" db="EMBL/GenBank/DDBJ databases">
        <title>Contrasting host-pathogen interactions and genome evolution in two generalist and specialist microsporidian pathogens of mosquitoes.</title>
        <authorList>
            <consortium name="The Broad Institute Genomics Platform"/>
            <consortium name="The Broad Institute Genome Sequencing Center for Infectious Disease"/>
            <person name="Cuomo C.A."/>
            <person name="Sanscrainte N.D."/>
            <person name="Goldberg J.M."/>
            <person name="Heiman D."/>
            <person name="Young S."/>
            <person name="Zeng Q."/>
            <person name="Becnel J.J."/>
            <person name="Birren B.W."/>
        </authorList>
    </citation>
    <scope>NUCLEOTIDE SEQUENCE [LARGE SCALE GENOMIC DNA]</scope>
    <source>
        <strain evidence="3">USNM 41457</strain>
    </source>
</reference>
<evidence type="ECO:0000313" key="2">
    <source>
        <dbReference type="EMBL" id="EJW03220.1"/>
    </source>
</evidence>
<name>J9DKV1_EDHAE</name>
<evidence type="ECO:0000313" key="3">
    <source>
        <dbReference type="Proteomes" id="UP000003163"/>
    </source>
</evidence>
<reference evidence="2 3" key="1">
    <citation type="submission" date="2011-08" db="EMBL/GenBank/DDBJ databases">
        <authorList>
            <person name="Liu Z.J."/>
            <person name="Shi F.L."/>
            <person name="Lu J.Q."/>
            <person name="Li M."/>
            <person name="Wang Z.L."/>
        </authorList>
    </citation>
    <scope>NUCLEOTIDE SEQUENCE [LARGE SCALE GENOMIC DNA]</scope>
    <source>
        <strain evidence="2 3">USNM 41457</strain>
    </source>
</reference>
<gene>
    <name evidence="2" type="ORF">EDEG_02388</name>
</gene>
<protein>
    <submittedName>
        <fullName evidence="2">Uncharacterized protein</fullName>
    </submittedName>
</protein>
<dbReference type="HOGENOM" id="CLU_2263692_0_0_1"/>
<keyword evidence="1" id="KW-1133">Transmembrane helix</keyword>
<dbReference type="VEuPathDB" id="MicrosporidiaDB:EDEG_02388"/>
<dbReference type="AlphaFoldDB" id="J9DKV1"/>
<keyword evidence="3" id="KW-1185">Reference proteome</keyword>
<evidence type="ECO:0000256" key="1">
    <source>
        <dbReference type="SAM" id="Phobius"/>
    </source>
</evidence>
<feature type="transmembrane region" description="Helical" evidence="1">
    <location>
        <begin position="62"/>
        <end position="85"/>
    </location>
</feature>